<dbReference type="Pfam" id="PF16159">
    <property type="entry name" value="FOXP-CC"/>
    <property type="match status" value="1"/>
</dbReference>
<name>A0A8C1L9N0_CYPCA</name>
<evidence type="ECO:0000256" key="11">
    <source>
        <dbReference type="SAM" id="MobiDB-lite"/>
    </source>
</evidence>
<feature type="region of interest" description="Disordered" evidence="11">
    <location>
        <begin position="72"/>
        <end position="95"/>
    </location>
</feature>
<dbReference type="PANTHER" id="PTHR45796:SF2">
    <property type="entry name" value="FORKHEAD BOX P3"/>
    <property type="match status" value="1"/>
</dbReference>
<dbReference type="InterPro" id="IPR030456">
    <property type="entry name" value="TF_fork_head_CS_2"/>
</dbReference>
<feature type="compositionally biased region" description="Polar residues" evidence="11">
    <location>
        <begin position="73"/>
        <end position="95"/>
    </location>
</feature>
<dbReference type="FunFam" id="1.10.10.10:FF:000010">
    <property type="entry name" value="Forkhead box P2 isoform B"/>
    <property type="match status" value="1"/>
</dbReference>
<comment type="subcellular location">
    <subcellularLocation>
        <location evidence="1 10">Nucleus</location>
    </subcellularLocation>
</comment>
<reference evidence="13" key="2">
    <citation type="submission" date="2025-09" db="UniProtKB">
        <authorList>
            <consortium name="Ensembl"/>
        </authorList>
    </citation>
    <scope>IDENTIFICATION</scope>
</reference>
<evidence type="ECO:0000259" key="12">
    <source>
        <dbReference type="PROSITE" id="PS50039"/>
    </source>
</evidence>
<dbReference type="PRINTS" id="PR00053">
    <property type="entry name" value="FORKHEAD"/>
</dbReference>
<accession>A0A8C1L9N0</accession>
<protein>
    <submittedName>
        <fullName evidence="13">Forkhead box P3a</fullName>
    </submittedName>
</protein>
<dbReference type="InterPro" id="IPR032354">
    <property type="entry name" value="FOXP-CC"/>
</dbReference>
<evidence type="ECO:0000313" key="13">
    <source>
        <dbReference type="Ensembl" id="ENSCCRP00010058922.1"/>
    </source>
</evidence>
<evidence type="ECO:0000256" key="6">
    <source>
        <dbReference type="ARBA" id="ARBA00023015"/>
    </source>
</evidence>
<dbReference type="InterPro" id="IPR047413">
    <property type="entry name" value="FH_FOXP3"/>
</dbReference>
<dbReference type="Gene3D" id="1.20.5.340">
    <property type="match status" value="1"/>
</dbReference>
<reference evidence="13" key="1">
    <citation type="submission" date="2025-08" db="UniProtKB">
        <authorList>
            <consortium name="Ensembl"/>
        </authorList>
    </citation>
    <scope>IDENTIFICATION</scope>
</reference>
<feature type="DNA-binding region" description="Fork-head" evidence="10">
    <location>
        <begin position="284"/>
        <end position="370"/>
    </location>
</feature>
<evidence type="ECO:0000256" key="10">
    <source>
        <dbReference type="PROSITE-ProRule" id="PRU00089"/>
    </source>
</evidence>
<dbReference type="GO" id="GO:0005634">
    <property type="term" value="C:nucleus"/>
    <property type="evidence" value="ECO:0007669"/>
    <property type="project" value="UniProtKB-SubCell"/>
</dbReference>
<feature type="domain" description="Fork-head" evidence="12">
    <location>
        <begin position="284"/>
        <end position="370"/>
    </location>
</feature>
<evidence type="ECO:0000256" key="2">
    <source>
        <dbReference type="ARBA" id="ARBA00022491"/>
    </source>
</evidence>
<dbReference type="InterPro" id="IPR036388">
    <property type="entry name" value="WH-like_DNA-bd_sf"/>
</dbReference>
<dbReference type="GO" id="GO:0008270">
    <property type="term" value="F:zinc ion binding"/>
    <property type="evidence" value="ECO:0007669"/>
    <property type="project" value="UniProtKB-KW"/>
</dbReference>
<evidence type="ECO:0000256" key="3">
    <source>
        <dbReference type="ARBA" id="ARBA00022723"/>
    </source>
</evidence>
<keyword evidence="8" id="KW-0804">Transcription</keyword>
<dbReference type="SMART" id="SM00339">
    <property type="entry name" value="FH"/>
    <property type="match status" value="1"/>
</dbReference>
<evidence type="ECO:0000313" key="14">
    <source>
        <dbReference type="Proteomes" id="UP000694427"/>
    </source>
</evidence>
<keyword evidence="6" id="KW-0805">Transcription regulation</keyword>
<keyword evidence="9 10" id="KW-0539">Nucleus</keyword>
<dbReference type="Ensembl" id="ENSCCRT00010064567.1">
    <property type="protein sequence ID" value="ENSCCRP00010058922.1"/>
    <property type="gene ID" value="ENSCCRG00010024928.1"/>
</dbReference>
<dbReference type="Pfam" id="PF00250">
    <property type="entry name" value="Forkhead"/>
    <property type="match status" value="1"/>
</dbReference>
<keyword evidence="5" id="KW-0862">Zinc</keyword>
<dbReference type="CDD" id="cd20066">
    <property type="entry name" value="FH_FOXP3"/>
    <property type="match status" value="1"/>
</dbReference>
<feature type="region of interest" description="Disordered" evidence="11">
    <location>
        <begin position="130"/>
        <end position="177"/>
    </location>
</feature>
<proteinExistence type="predicted"/>
<dbReference type="Gene3D" id="1.10.10.10">
    <property type="entry name" value="Winged helix-like DNA-binding domain superfamily/Winged helix DNA-binding domain"/>
    <property type="match status" value="1"/>
</dbReference>
<dbReference type="Proteomes" id="UP000694427">
    <property type="component" value="Unplaced"/>
</dbReference>
<dbReference type="InterPro" id="IPR001766">
    <property type="entry name" value="Fork_head_dom"/>
</dbReference>
<feature type="compositionally biased region" description="Basic and acidic residues" evidence="11">
    <location>
        <begin position="163"/>
        <end position="177"/>
    </location>
</feature>
<dbReference type="GO" id="GO:0000978">
    <property type="term" value="F:RNA polymerase II cis-regulatory region sequence-specific DNA binding"/>
    <property type="evidence" value="ECO:0007669"/>
    <property type="project" value="TreeGrafter"/>
</dbReference>
<evidence type="ECO:0000256" key="8">
    <source>
        <dbReference type="ARBA" id="ARBA00023163"/>
    </source>
</evidence>
<dbReference type="PANTHER" id="PTHR45796">
    <property type="entry name" value="FORKHEAD BOX P, ISOFORM C"/>
    <property type="match status" value="1"/>
</dbReference>
<evidence type="ECO:0000256" key="5">
    <source>
        <dbReference type="ARBA" id="ARBA00022833"/>
    </source>
</evidence>
<dbReference type="InterPro" id="IPR050998">
    <property type="entry name" value="FOXP"/>
</dbReference>
<evidence type="ECO:0000256" key="7">
    <source>
        <dbReference type="ARBA" id="ARBA00023125"/>
    </source>
</evidence>
<dbReference type="InterPro" id="IPR036390">
    <property type="entry name" value="WH_DNA-bd_sf"/>
</dbReference>
<sequence>MTSYFYIGMFQNGAGTDRGGDNRSSHQNRYQDEDCSTFCSIQMKARGISSSLISAKPMATKVSVDLDSDFRGSGSSHIQNSTLKQQSSSENTSKYFRQHRPSVLRKGNQPFPQAFGVHDWVVDTVCKTEPDSDLSDPVPLYNSQSESRLGASVSSPEPGSTEHTGKHLSTDHAHGDRSIAQLRTQKDKVQYMENQLTAERQKLQAMQLHLFDVKSTSEDGNGVENPGHLSGLLQPAAFQNAIGVYDSERAAAEALTQGFWQISTSQVIPGIIPSFEYYKFTNIRPPFTYASMIRWAILESPEKQLTLNEIYHWFTRMFFYFRHNTATWKNAVRHNLSLHNCFVRVEGKKGSVWTVDEEEFQRRKGQKFHRDQDMGWMAPFHLFPVTPQSETSQM</sequence>
<feature type="compositionally biased region" description="Polar residues" evidence="11">
    <location>
        <begin position="141"/>
        <end position="162"/>
    </location>
</feature>
<dbReference type="GO" id="GO:0001227">
    <property type="term" value="F:DNA-binding transcription repressor activity, RNA polymerase II-specific"/>
    <property type="evidence" value="ECO:0007669"/>
    <property type="project" value="TreeGrafter"/>
</dbReference>
<keyword evidence="2" id="KW-0678">Repressor</keyword>
<evidence type="ECO:0000256" key="1">
    <source>
        <dbReference type="ARBA" id="ARBA00004123"/>
    </source>
</evidence>
<keyword evidence="4" id="KW-0863">Zinc-finger</keyword>
<keyword evidence="14" id="KW-1185">Reference proteome</keyword>
<evidence type="ECO:0000256" key="9">
    <source>
        <dbReference type="ARBA" id="ARBA00023242"/>
    </source>
</evidence>
<dbReference type="AlphaFoldDB" id="A0A8C1L9N0"/>
<evidence type="ECO:0000256" key="4">
    <source>
        <dbReference type="ARBA" id="ARBA00022771"/>
    </source>
</evidence>
<keyword evidence="3" id="KW-0479">Metal-binding</keyword>
<dbReference type="SUPFAM" id="SSF46785">
    <property type="entry name" value="Winged helix' DNA-binding domain"/>
    <property type="match status" value="1"/>
</dbReference>
<dbReference type="PROSITE" id="PS50039">
    <property type="entry name" value="FORK_HEAD_3"/>
    <property type="match status" value="1"/>
</dbReference>
<dbReference type="PROSITE" id="PS00658">
    <property type="entry name" value="FORK_HEAD_2"/>
    <property type="match status" value="1"/>
</dbReference>
<keyword evidence="7 10" id="KW-0238">DNA-binding</keyword>
<organism evidence="13 14">
    <name type="scientific">Cyprinus carpio</name>
    <name type="common">Common carp</name>
    <dbReference type="NCBI Taxonomy" id="7962"/>
    <lineage>
        <taxon>Eukaryota</taxon>
        <taxon>Metazoa</taxon>
        <taxon>Chordata</taxon>
        <taxon>Craniata</taxon>
        <taxon>Vertebrata</taxon>
        <taxon>Euteleostomi</taxon>
        <taxon>Actinopterygii</taxon>
        <taxon>Neopterygii</taxon>
        <taxon>Teleostei</taxon>
        <taxon>Ostariophysi</taxon>
        <taxon>Cypriniformes</taxon>
        <taxon>Cyprinidae</taxon>
        <taxon>Cyprininae</taxon>
        <taxon>Cyprinus</taxon>
    </lineage>
</organism>